<dbReference type="InterPro" id="IPR014284">
    <property type="entry name" value="RNA_pol_sigma-70_dom"/>
</dbReference>
<dbReference type="RefSeq" id="WP_173073895.1">
    <property type="nucleotide sequence ID" value="NZ_BAABJB010000016.1"/>
</dbReference>
<dbReference type="PANTHER" id="PTHR30173:SF36">
    <property type="entry name" value="ECF RNA POLYMERASE SIGMA FACTOR SIGJ"/>
    <property type="match status" value="1"/>
</dbReference>
<dbReference type="GO" id="GO:0003677">
    <property type="term" value="F:DNA binding"/>
    <property type="evidence" value="ECO:0007669"/>
    <property type="project" value="InterPro"/>
</dbReference>
<dbReference type="Pfam" id="PF04542">
    <property type="entry name" value="Sigma70_r2"/>
    <property type="match status" value="1"/>
</dbReference>
<comment type="caution">
    <text evidence="7">The sequence shown here is derived from an EMBL/GenBank/DDBJ whole genome shotgun (WGS) entry which is preliminary data.</text>
</comment>
<dbReference type="NCBIfam" id="TIGR02937">
    <property type="entry name" value="sigma70-ECF"/>
    <property type="match status" value="1"/>
</dbReference>
<dbReference type="InterPro" id="IPR013249">
    <property type="entry name" value="RNA_pol_sigma70_r4_t2"/>
</dbReference>
<dbReference type="InterPro" id="IPR036388">
    <property type="entry name" value="WH-like_DNA-bd_sf"/>
</dbReference>
<dbReference type="InterPro" id="IPR007627">
    <property type="entry name" value="RNA_pol_sigma70_r2"/>
</dbReference>
<evidence type="ECO:0000256" key="4">
    <source>
        <dbReference type="ARBA" id="ARBA00023163"/>
    </source>
</evidence>
<evidence type="ECO:0008006" key="9">
    <source>
        <dbReference type="Google" id="ProtNLM"/>
    </source>
</evidence>
<evidence type="ECO:0000313" key="8">
    <source>
        <dbReference type="Proteomes" id="UP000482960"/>
    </source>
</evidence>
<keyword evidence="2" id="KW-0805">Transcription regulation</keyword>
<keyword evidence="3" id="KW-0731">Sigma factor</keyword>
<dbReference type="EMBL" id="BLPG01000001">
    <property type="protein sequence ID" value="GFJ87096.1"/>
    <property type="molecule type" value="Genomic_DNA"/>
</dbReference>
<reference evidence="7 8" key="2">
    <citation type="submission" date="2020-03" db="EMBL/GenBank/DDBJ databases">
        <authorList>
            <person name="Ichikawa N."/>
            <person name="Kimura A."/>
            <person name="Kitahashi Y."/>
            <person name="Uohara A."/>
        </authorList>
    </citation>
    <scope>NUCLEOTIDE SEQUENCE [LARGE SCALE GENOMIC DNA]</scope>
    <source>
        <strain evidence="7 8">NBRC 108638</strain>
    </source>
</reference>
<proteinExistence type="inferred from homology"/>
<evidence type="ECO:0000256" key="1">
    <source>
        <dbReference type="ARBA" id="ARBA00010641"/>
    </source>
</evidence>
<evidence type="ECO:0000256" key="3">
    <source>
        <dbReference type="ARBA" id="ARBA00023082"/>
    </source>
</evidence>
<dbReference type="SUPFAM" id="SSF88946">
    <property type="entry name" value="Sigma2 domain of RNA polymerase sigma factors"/>
    <property type="match status" value="1"/>
</dbReference>
<dbReference type="InterPro" id="IPR013324">
    <property type="entry name" value="RNA_pol_sigma_r3/r4-like"/>
</dbReference>
<dbReference type="Pfam" id="PF08281">
    <property type="entry name" value="Sigma70_r4_2"/>
    <property type="match status" value="1"/>
</dbReference>
<dbReference type="GO" id="GO:0006352">
    <property type="term" value="P:DNA-templated transcription initiation"/>
    <property type="evidence" value="ECO:0007669"/>
    <property type="project" value="InterPro"/>
</dbReference>
<name>A0A6V8KZ53_9ACTN</name>
<dbReference type="Gene3D" id="1.10.1740.10">
    <property type="match status" value="1"/>
</dbReference>
<protein>
    <recommendedName>
        <fullName evidence="9">RNA polymerase sigma24 factor</fullName>
    </recommendedName>
</protein>
<accession>A0A6V8KZ53</accession>
<evidence type="ECO:0000259" key="5">
    <source>
        <dbReference type="Pfam" id="PF04542"/>
    </source>
</evidence>
<dbReference type="Proteomes" id="UP000482960">
    <property type="component" value="Unassembled WGS sequence"/>
</dbReference>
<dbReference type="SUPFAM" id="SSF88659">
    <property type="entry name" value="Sigma3 and sigma4 domains of RNA polymerase sigma factors"/>
    <property type="match status" value="1"/>
</dbReference>
<reference evidence="7 8" key="1">
    <citation type="submission" date="2020-03" db="EMBL/GenBank/DDBJ databases">
        <title>Whole genome shotgun sequence of Phytohabitans rumicis NBRC 108638.</title>
        <authorList>
            <person name="Komaki H."/>
            <person name="Tamura T."/>
        </authorList>
    </citation>
    <scope>NUCLEOTIDE SEQUENCE [LARGE SCALE GENOMIC DNA]</scope>
    <source>
        <strain evidence="7 8">NBRC 108638</strain>
    </source>
</reference>
<evidence type="ECO:0000313" key="7">
    <source>
        <dbReference type="EMBL" id="GFJ87096.1"/>
    </source>
</evidence>
<comment type="similarity">
    <text evidence="1">Belongs to the sigma-70 factor family. ECF subfamily.</text>
</comment>
<feature type="domain" description="RNA polymerase sigma factor 70 region 4 type 2" evidence="6">
    <location>
        <begin position="110"/>
        <end position="161"/>
    </location>
</feature>
<dbReference type="GO" id="GO:0016987">
    <property type="term" value="F:sigma factor activity"/>
    <property type="evidence" value="ECO:0007669"/>
    <property type="project" value="UniProtKB-KW"/>
</dbReference>
<dbReference type="InterPro" id="IPR013325">
    <property type="entry name" value="RNA_pol_sigma_r2"/>
</dbReference>
<keyword evidence="4" id="KW-0804">Transcription</keyword>
<gene>
    <name evidence="7" type="ORF">Prum_007380</name>
</gene>
<dbReference type="Gene3D" id="1.10.10.10">
    <property type="entry name" value="Winged helix-like DNA-binding domain superfamily/Winged helix DNA-binding domain"/>
    <property type="match status" value="1"/>
</dbReference>
<evidence type="ECO:0000259" key="6">
    <source>
        <dbReference type="Pfam" id="PF08281"/>
    </source>
</evidence>
<keyword evidence="8" id="KW-1185">Reference proteome</keyword>
<organism evidence="7 8">
    <name type="scientific">Phytohabitans rumicis</name>
    <dbReference type="NCBI Taxonomy" id="1076125"/>
    <lineage>
        <taxon>Bacteria</taxon>
        <taxon>Bacillati</taxon>
        <taxon>Actinomycetota</taxon>
        <taxon>Actinomycetes</taxon>
        <taxon>Micromonosporales</taxon>
        <taxon>Micromonosporaceae</taxon>
    </lineage>
</organism>
<dbReference type="AlphaFoldDB" id="A0A6V8KZ53"/>
<dbReference type="PANTHER" id="PTHR30173">
    <property type="entry name" value="SIGMA 19 FACTOR"/>
    <property type="match status" value="1"/>
</dbReference>
<feature type="domain" description="RNA polymerase sigma-70 region 2" evidence="5">
    <location>
        <begin position="13"/>
        <end position="76"/>
    </location>
</feature>
<evidence type="ECO:0000256" key="2">
    <source>
        <dbReference type="ARBA" id="ARBA00023015"/>
    </source>
</evidence>
<dbReference type="InterPro" id="IPR052704">
    <property type="entry name" value="ECF_Sigma-70_Domain"/>
</dbReference>
<sequence>MLKTDSAEATAAFQSVRSRLFGIAYQMLGRATDAEDVVQDVWIRWQGADRAQVRDRVAFLVTVTTRVALNAATSARARREISAGGQRLKPDLAAADPALEAERAEELEVAVHLLIERLSPVERAVYVLREAFDYPFREIAETLEISEANARQLAHRARQHLATQRPAPVDPADRGGLLDAFLGAARAGEMARLIHVLTTV</sequence>